<dbReference type="RefSeq" id="WP_101836910.1">
    <property type="nucleotide sequence ID" value="NZ_CP018867.1"/>
</dbReference>
<reference evidence="1 2" key="1">
    <citation type="submission" date="2016-12" db="EMBL/GenBank/DDBJ databases">
        <title>The whole genome sequencing and assembly of Lactobacillus alimentarius DSM 20249T strain.</title>
        <authorList>
            <person name="Lee Y.-J."/>
            <person name="Yi H."/>
            <person name="Bahn Y.-S."/>
            <person name="Kim J.F."/>
            <person name="Lee D.-W."/>
        </authorList>
    </citation>
    <scope>NUCLEOTIDE SEQUENCE [LARGE SCALE GENOMIC DNA]</scope>
    <source>
        <strain evidence="1 2">DSM 20249</strain>
    </source>
</reference>
<proteinExistence type="predicted"/>
<dbReference type="Proteomes" id="UP000234653">
    <property type="component" value="Chromosome"/>
</dbReference>
<accession>A0A2K9HQ47</accession>
<evidence type="ECO:0000313" key="1">
    <source>
        <dbReference type="EMBL" id="AUI72723.1"/>
    </source>
</evidence>
<protein>
    <submittedName>
        <fullName evidence="1">Uncharacterized protein</fullName>
    </submittedName>
</protein>
<dbReference type="EMBL" id="CP018867">
    <property type="protein sequence ID" value="AUI72723.1"/>
    <property type="molecule type" value="Genomic_DNA"/>
</dbReference>
<name>A0A2K9HQ47_9LACO</name>
<evidence type="ECO:0000313" key="2">
    <source>
        <dbReference type="Proteomes" id="UP000234653"/>
    </source>
</evidence>
<sequence length="86" mass="9937">MATIRLNNIFTATYNIFVWQFSSTPSYNHGVIKDIVTEIPESNFDVEQGGQVEIIGWIYQYYNTEPKEKAISSPKSHNLKIQKLLQ</sequence>
<dbReference type="AlphaFoldDB" id="A0A2K9HQ47"/>
<dbReference type="KEGG" id="lali:LA20249_11225"/>
<keyword evidence="2" id="KW-1185">Reference proteome</keyword>
<gene>
    <name evidence="1" type="ORF">LA20249_11225</name>
</gene>
<organism evidence="1 2">
    <name type="scientific">Companilactobacillus alimentarius DSM 20249</name>
    <dbReference type="NCBI Taxonomy" id="1423720"/>
    <lineage>
        <taxon>Bacteria</taxon>
        <taxon>Bacillati</taxon>
        <taxon>Bacillota</taxon>
        <taxon>Bacilli</taxon>
        <taxon>Lactobacillales</taxon>
        <taxon>Lactobacillaceae</taxon>
        <taxon>Companilactobacillus</taxon>
    </lineage>
</organism>